<dbReference type="PROSITE" id="PS50405">
    <property type="entry name" value="GST_CTER"/>
    <property type="match status" value="1"/>
</dbReference>
<dbReference type="RefSeq" id="XP_024882800.1">
    <property type="nucleotide sequence ID" value="XM_025027032.1"/>
</dbReference>
<dbReference type="SUPFAM" id="SSF47616">
    <property type="entry name" value="GST C-terminal domain-like"/>
    <property type="match status" value="1"/>
</dbReference>
<dbReference type="CDD" id="cd03192">
    <property type="entry name" value="GST_C_Sigma_like"/>
    <property type="match status" value="1"/>
</dbReference>
<feature type="domain" description="GST C-terminal" evidence="7">
    <location>
        <begin position="148"/>
        <end position="269"/>
    </location>
</feature>
<dbReference type="Proteomes" id="UP000504618">
    <property type="component" value="Unplaced"/>
</dbReference>
<dbReference type="Gene3D" id="3.40.30.10">
    <property type="entry name" value="Glutaredoxin"/>
    <property type="match status" value="1"/>
</dbReference>
<dbReference type="Pfam" id="PF02798">
    <property type="entry name" value="GST_N"/>
    <property type="match status" value="1"/>
</dbReference>
<dbReference type="SFLD" id="SFLDG00363">
    <property type="entry name" value="AMPS_(cytGST):_Alpha-__Mu-__Pi"/>
    <property type="match status" value="1"/>
</dbReference>
<dbReference type="FunFam" id="3.40.30.10:FF:000035">
    <property type="entry name" value="hematopoietic prostaglandin D synthase"/>
    <property type="match status" value="1"/>
</dbReference>
<dbReference type="Gene3D" id="1.20.1050.10">
    <property type="match status" value="1"/>
</dbReference>
<proteinExistence type="inferred from homology"/>
<evidence type="ECO:0000256" key="1">
    <source>
        <dbReference type="ARBA" id="ARBA00011738"/>
    </source>
</evidence>
<organism evidence="8 9">
    <name type="scientific">Temnothorax curvispinosus</name>
    <dbReference type="NCBI Taxonomy" id="300111"/>
    <lineage>
        <taxon>Eukaryota</taxon>
        <taxon>Metazoa</taxon>
        <taxon>Ecdysozoa</taxon>
        <taxon>Arthropoda</taxon>
        <taxon>Hexapoda</taxon>
        <taxon>Insecta</taxon>
        <taxon>Pterygota</taxon>
        <taxon>Neoptera</taxon>
        <taxon>Endopterygota</taxon>
        <taxon>Hymenoptera</taxon>
        <taxon>Apocrita</taxon>
        <taxon>Aculeata</taxon>
        <taxon>Formicoidea</taxon>
        <taxon>Formicidae</taxon>
        <taxon>Myrmicinae</taxon>
        <taxon>Temnothorax</taxon>
    </lineage>
</organism>
<reference evidence="9" key="1">
    <citation type="submission" date="2025-08" db="UniProtKB">
        <authorList>
            <consortium name="RefSeq"/>
        </authorList>
    </citation>
    <scope>IDENTIFICATION</scope>
    <source>
        <tissue evidence="9">Whole body</tissue>
    </source>
</reference>
<dbReference type="GO" id="GO:0004602">
    <property type="term" value="F:glutathione peroxidase activity"/>
    <property type="evidence" value="ECO:0007669"/>
    <property type="project" value="UniProtKB-ARBA"/>
</dbReference>
<dbReference type="EC" id="2.5.1.18" evidence="2"/>
<dbReference type="InterPro" id="IPR010987">
    <property type="entry name" value="Glutathione-S-Trfase_C-like"/>
</dbReference>
<dbReference type="SUPFAM" id="SSF52833">
    <property type="entry name" value="Thioredoxin-like"/>
    <property type="match status" value="1"/>
</dbReference>
<evidence type="ECO:0000256" key="4">
    <source>
        <dbReference type="ARBA" id="ARBA00038317"/>
    </source>
</evidence>
<dbReference type="PANTHER" id="PTHR11571">
    <property type="entry name" value="GLUTATHIONE S-TRANSFERASE"/>
    <property type="match status" value="1"/>
</dbReference>
<dbReference type="OrthoDB" id="414243at2759"/>
<comment type="subunit">
    <text evidence="1">Homodimer.</text>
</comment>
<dbReference type="InterPro" id="IPR040079">
    <property type="entry name" value="Glutathione_S-Trfase"/>
</dbReference>
<comment type="similarity">
    <text evidence="4">Belongs to the GST superfamily. Sigma family.</text>
</comment>
<comment type="catalytic activity">
    <reaction evidence="5">
        <text>RX + glutathione = an S-substituted glutathione + a halide anion + H(+)</text>
        <dbReference type="Rhea" id="RHEA:16437"/>
        <dbReference type="ChEBI" id="CHEBI:15378"/>
        <dbReference type="ChEBI" id="CHEBI:16042"/>
        <dbReference type="ChEBI" id="CHEBI:17792"/>
        <dbReference type="ChEBI" id="CHEBI:57925"/>
        <dbReference type="ChEBI" id="CHEBI:90779"/>
        <dbReference type="EC" id="2.5.1.18"/>
    </reaction>
</comment>
<accession>A0A6J1QQH8</accession>
<dbReference type="InterPro" id="IPR004046">
    <property type="entry name" value="GST_C"/>
</dbReference>
<evidence type="ECO:0000313" key="8">
    <source>
        <dbReference type="Proteomes" id="UP000504618"/>
    </source>
</evidence>
<dbReference type="SFLD" id="SFLDG01205">
    <property type="entry name" value="AMPS.1"/>
    <property type="match status" value="1"/>
</dbReference>
<dbReference type="FunFam" id="1.20.1050.10:FF:000030">
    <property type="entry name" value="Glutathione S-transferase S1"/>
    <property type="match status" value="1"/>
</dbReference>
<evidence type="ECO:0000256" key="2">
    <source>
        <dbReference type="ARBA" id="ARBA00012452"/>
    </source>
</evidence>
<evidence type="ECO:0000313" key="9">
    <source>
        <dbReference type="RefSeq" id="XP_024882800.1"/>
    </source>
</evidence>
<dbReference type="AlphaFoldDB" id="A0A6J1QQH8"/>
<dbReference type="InterPro" id="IPR050213">
    <property type="entry name" value="GST_superfamily"/>
</dbReference>
<feature type="domain" description="GST N-terminal" evidence="6">
    <location>
        <begin position="69"/>
        <end position="146"/>
    </location>
</feature>
<dbReference type="SFLD" id="SFLDS00019">
    <property type="entry name" value="Glutathione_Transferase_(cytos"/>
    <property type="match status" value="1"/>
</dbReference>
<keyword evidence="3" id="KW-0808">Transferase</keyword>
<evidence type="ECO:0000259" key="6">
    <source>
        <dbReference type="PROSITE" id="PS50404"/>
    </source>
</evidence>
<dbReference type="InterPro" id="IPR036249">
    <property type="entry name" value="Thioredoxin-like_sf"/>
</dbReference>
<gene>
    <name evidence="9" type="primary">LOC112461694</name>
</gene>
<dbReference type="GeneID" id="112461694"/>
<dbReference type="PROSITE" id="PS50404">
    <property type="entry name" value="GST_NTER"/>
    <property type="match status" value="1"/>
</dbReference>
<sequence>MFASKLTLSILRSAKCNLTSIRQMSAAINTDCVKSLLYKEYGEPVEILQVMTQTMEQPAGDQVSVKCMPSYKLIYFPVTALGEPIRFLFSYAGIKFVDERFNEEDWPKLKLTMPFGKVPVLEVDGKKIDQSVAICRYLAKQCGLAGKNNWESLEIDATVDTIHDLRANIAGFHYESNKQAKEEKLKAAKETVPYYLERLDAQVKKNGGYFVGGTLTWADLTFVGLLDYLNHMMNEEIVEKYENLKQLQKKVEELPTIKSWIKKRPSTMYQN</sequence>
<dbReference type="GO" id="GO:0004364">
    <property type="term" value="F:glutathione transferase activity"/>
    <property type="evidence" value="ECO:0007669"/>
    <property type="project" value="UniProtKB-EC"/>
</dbReference>
<dbReference type="CDD" id="cd03039">
    <property type="entry name" value="GST_N_Sigma_like"/>
    <property type="match status" value="1"/>
</dbReference>
<evidence type="ECO:0000256" key="5">
    <source>
        <dbReference type="ARBA" id="ARBA00047960"/>
    </source>
</evidence>
<name>A0A6J1QQH8_9HYME</name>
<dbReference type="GO" id="GO:0006749">
    <property type="term" value="P:glutathione metabolic process"/>
    <property type="evidence" value="ECO:0007669"/>
    <property type="project" value="TreeGrafter"/>
</dbReference>
<dbReference type="InterPro" id="IPR004045">
    <property type="entry name" value="Glutathione_S-Trfase_N"/>
</dbReference>
<evidence type="ECO:0000259" key="7">
    <source>
        <dbReference type="PROSITE" id="PS50405"/>
    </source>
</evidence>
<keyword evidence="8" id="KW-1185">Reference proteome</keyword>
<protein>
    <recommendedName>
        <fullName evidence="2">glutathione transferase</fullName>
        <ecNumber evidence="2">2.5.1.18</ecNumber>
    </recommendedName>
</protein>
<dbReference type="Pfam" id="PF14497">
    <property type="entry name" value="GST_C_3"/>
    <property type="match status" value="1"/>
</dbReference>
<evidence type="ECO:0000256" key="3">
    <source>
        <dbReference type="ARBA" id="ARBA00022679"/>
    </source>
</evidence>
<dbReference type="PANTHER" id="PTHR11571:SF224">
    <property type="entry name" value="HEMATOPOIETIC PROSTAGLANDIN D SYNTHASE"/>
    <property type="match status" value="1"/>
</dbReference>
<dbReference type="InterPro" id="IPR036282">
    <property type="entry name" value="Glutathione-S-Trfase_C_sf"/>
</dbReference>